<protein>
    <submittedName>
        <fullName evidence="2">Uncharacterized protein</fullName>
    </submittedName>
</protein>
<accession>K0RCY7</accession>
<dbReference type="Proteomes" id="UP000266841">
    <property type="component" value="Unassembled WGS sequence"/>
</dbReference>
<sequence length="140" mass="15131">MGRRWGEDGAKKCSRAWLEDRDDTKSALSMPSLDRRAGAATGGEWQGLGPPNWLVGSLPEIDLCRRRSRARGGSIERGRLAMPGPRRHDRTMTAGKPGPLRHDRTMTASDAGPAEALFGTPISEAGQEDAGEGPRRTIGR</sequence>
<evidence type="ECO:0000313" key="2">
    <source>
        <dbReference type="EMBL" id="EJK50114.1"/>
    </source>
</evidence>
<evidence type="ECO:0000256" key="1">
    <source>
        <dbReference type="SAM" id="MobiDB-lite"/>
    </source>
</evidence>
<evidence type="ECO:0000313" key="3">
    <source>
        <dbReference type="Proteomes" id="UP000266841"/>
    </source>
</evidence>
<organism evidence="2 3">
    <name type="scientific">Thalassiosira oceanica</name>
    <name type="common">Marine diatom</name>
    <dbReference type="NCBI Taxonomy" id="159749"/>
    <lineage>
        <taxon>Eukaryota</taxon>
        <taxon>Sar</taxon>
        <taxon>Stramenopiles</taxon>
        <taxon>Ochrophyta</taxon>
        <taxon>Bacillariophyta</taxon>
        <taxon>Coscinodiscophyceae</taxon>
        <taxon>Thalassiosirophycidae</taxon>
        <taxon>Thalassiosirales</taxon>
        <taxon>Thalassiosiraceae</taxon>
        <taxon>Thalassiosira</taxon>
    </lineage>
</organism>
<comment type="caution">
    <text evidence="2">The sequence shown here is derived from an EMBL/GenBank/DDBJ whole genome shotgun (WGS) entry which is preliminary data.</text>
</comment>
<dbReference type="EMBL" id="AGNL01044181">
    <property type="protein sequence ID" value="EJK50114.1"/>
    <property type="molecule type" value="Genomic_DNA"/>
</dbReference>
<reference evidence="2 3" key="1">
    <citation type="journal article" date="2012" name="Genome Biol.">
        <title>Genome and low-iron response of an oceanic diatom adapted to chronic iron limitation.</title>
        <authorList>
            <person name="Lommer M."/>
            <person name="Specht M."/>
            <person name="Roy A.S."/>
            <person name="Kraemer L."/>
            <person name="Andreson R."/>
            <person name="Gutowska M.A."/>
            <person name="Wolf J."/>
            <person name="Bergner S.V."/>
            <person name="Schilhabel M.B."/>
            <person name="Klostermeier U.C."/>
            <person name="Beiko R.G."/>
            <person name="Rosenstiel P."/>
            <person name="Hippler M."/>
            <person name="Laroche J."/>
        </authorList>
    </citation>
    <scope>NUCLEOTIDE SEQUENCE [LARGE SCALE GENOMIC DNA]</scope>
    <source>
        <strain evidence="2 3">CCMP1005</strain>
    </source>
</reference>
<dbReference type="AlphaFoldDB" id="K0RCY7"/>
<feature type="region of interest" description="Disordered" evidence="1">
    <location>
        <begin position="66"/>
        <end position="140"/>
    </location>
</feature>
<keyword evidence="3" id="KW-1185">Reference proteome</keyword>
<gene>
    <name evidence="2" type="ORF">THAOC_30950</name>
</gene>
<proteinExistence type="predicted"/>
<feature type="region of interest" description="Disordered" evidence="1">
    <location>
        <begin position="1"/>
        <end position="52"/>
    </location>
</feature>
<name>K0RCY7_THAOC</name>
<feature type="compositionally biased region" description="Basic and acidic residues" evidence="1">
    <location>
        <begin position="1"/>
        <end position="25"/>
    </location>
</feature>